<keyword evidence="3" id="KW-0238">DNA-binding</keyword>
<dbReference type="InterPro" id="IPR000847">
    <property type="entry name" value="LysR_HTH_N"/>
</dbReference>
<dbReference type="InterPro" id="IPR050389">
    <property type="entry name" value="LysR-type_TF"/>
</dbReference>
<comment type="caution">
    <text evidence="6">The sequence shown here is derived from an EMBL/GenBank/DDBJ whole genome shotgun (WGS) entry which is preliminary data.</text>
</comment>
<dbReference type="GO" id="GO:0003677">
    <property type="term" value="F:DNA binding"/>
    <property type="evidence" value="ECO:0007669"/>
    <property type="project" value="UniProtKB-KW"/>
</dbReference>
<dbReference type="Pfam" id="PF03466">
    <property type="entry name" value="LysR_substrate"/>
    <property type="match status" value="1"/>
</dbReference>
<dbReference type="InterPro" id="IPR036388">
    <property type="entry name" value="WH-like_DNA-bd_sf"/>
</dbReference>
<dbReference type="SUPFAM" id="SSF53850">
    <property type="entry name" value="Periplasmic binding protein-like II"/>
    <property type="match status" value="1"/>
</dbReference>
<name>A0AA40X3Q8_9GAMM</name>
<evidence type="ECO:0000259" key="5">
    <source>
        <dbReference type="PROSITE" id="PS50931"/>
    </source>
</evidence>
<evidence type="ECO:0000256" key="4">
    <source>
        <dbReference type="ARBA" id="ARBA00023163"/>
    </source>
</evidence>
<evidence type="ECO:0000313" key="7">
    <source>
        <dbReference type="Proteomes" id="UP000705283"/>
    </source>
</evidence>
<gene>
    <name evidence="6" type="ORF">ITX54_13160</name>
</gene>
<dbReference type="Gene3D" id="1.10.10.10">
    <property type="entry name" value="Winged helix-like DNA-binding domain superfamily/Winged helix DNA-binding domain"/>
    <property type="match status" value="1"/>
</dbReference>
<evidence type="ECO:0000256" key="1">
    <source>
        <dbReference type="ARBA" id="ARBA00009437"/>
    </source>
</evidence>
<dbReference type="InterPro" id="IPR036390">
    <property type="entry name" value="WH_DNA-bd_sf"/>
</dbReference>
<dbReference type="PROSITE" id="PS50931">
    <property type="entry name" value="HTH_LYSR"/>
    <property type="match status" value="1"/>
</dbReference>
<feature type="domain" description="HTH lysR-type" evidence="5">
    <location>
        <begin position="12"/>
        <end position="69"/>
    </location>
</feature>
<reference evidence="6" key="1">
    <citation type="submission" date="2020-11" db="EMBL/GenBank/DDBJ databases">
        <authorList>
            <person name="Lee S.D."/>
        </authorList>
    </citation>
    <scope>NUCLEOTIDE SEQUENCE</scope>
    <source>
        <strain evidence="6">SAP-2</strain>
    </source>
</reference>
<dbReference type="Gene3D" id="3.40.190.10">
    <property type="entry name" value="Periplasmic binding protein-like II"/>
    <property type="match status" value="2"/>
</dbReference>
<dbReference type="Proteomes" id="UP000705283">
    <property type="component" value="Unassembled WGS sequence"/>
</dbReference>
<dbReference type="Pfam" id="PF00126">
    <property type="entry name" value="HTH_1"/>
    <property type="match status" value="1"/>
</dbReference>
<evidence type="ECO:0000313" key="6">
    <source>
        <dbReference type="EMBL" id="MBF6637607.1"/>
    </source>
</evidence>
<proteinExistence type="inferred from homology"/>
<protein>
    <submittedName>
        <fullName evidence="6">LysR family transcriptional regulator</fullName>
    </submittedName>
</protein>
<dbReference type="PANTHER" id="PTHR30118:SF15">
    <property type="entry name" value="TRANSCRIPTIONAL REGULATORY PROTEIN"/>
    <property type="match status" value="1"/>
</dbReference>
<dbReference type="InterPro" id="IPR005119">
    <property type="entry name" value="LysR_subst-bd"/>
</dbReference>
<dbReference type="SUPFAM" id="SSF46785">
    <property type="entry name" value="Winged helix' DNA-binding domain"/>
    <property type="match status" value="1"/>
</dbReference>
<dbReference type="PRINTS" id="PR00039">
    <property type="entry name" value="HTHLYSR"/>
</dbReference>
<sequence length="311" mass="34641">MTTIDHFNLRNFDLNLLIAFDAMMEELNVTRAAARLKIQQPAMSHSLKTLRMLFGDPLFVRVGQSMQPTSRARSLSLRIRPVLQKAEDALAFTEEFDATTAQCLFRIGCSSELAVHLLPMLMVDLQRNAPGLKIVARHVERKNIRAVLDSGEIDLAVGCFGEQGQWHSSEALFNEQLTCCFNPKLLPFSAPIGRQDYLTQPHALISFNETLMGCIEGAFNRAGATLNAIFAAPNFLTLLSFAEHSPVLVTLPKRIAQRYSAAFNLACSPVPLELEEFPNVLVWPAHADSDPAIMWLRDKISCVMKTIETTL</sequence>
<dbReference type="AlphaFoldDB" id="A0AA40X3Q8"/>
<accession>A0AA40X3Q8</accession>
<dbReference type="RefSeq" id="WP_194978176.1">
    <property type="nucleotide sequence ID" value="NZ_JADMKS010000005.1"/>
</dbReference>
<dbReference type="EMBL" id="JADMKS010000005">
    <property type="protein sequence ID" value="MBF6637607.1"/>
    <property type="molecule type" value="Genomic_DNA"/>
</dbReference>
<keyword evidence="2" id="KW-0805">Transcription regulation</keyword>
<organism evidence="6 7">
    <name type="scientific">Rouxiella silvae</name>
    <dbReference type="NCBI Taxonomy" id="1646373"/>
    <lineage>
        <taxon>Bacteria</taxon>
        <taxon>Pseudomonadati</taxon>
        <taxon>Pseudomonadota</taxon>
        <taxon>Gammaproteobacteria</taxon>
        <taxon>Enterobacterales</taxon>
        <taxon>Yersiniaceae</taxon>
        <taxon>Rouxiella</taxon>
    </lineage>
</organism>
<reference evidence="6" key="2">
    <citation type="submission" date="2022-09" db="EMBL/GenBank/DDBJ databases">
        <title>Rouxiella aceris sp. nov., isolated from tree sap and emended description of the genus Rhouxiella.</title>
        <authorList>
            <person name="Kim I.S."/>
        </authorList>
    </citation>
    <scope>NUCLEOTIDE SEQUENCE</scope>
    <source>
        <strain evidence="6">SAP-2</strain>
    </source>
</reference>
<comment type="similarity">
    <text evidence="1">Belongs to the LysR transcriptional regulatory family.</text>
</comment>
<dbReference type="GO" id="GO:0003700">
    <property type="term" value="F:DNA-binding transcription factor activity"/>
    <property type="evidence" value="ECO:0007669"/>
    <property type="project" value="InterPro"/>
</dbReference>
<dbReference type="PANTHER" id="PTHR30118">
    <property type="entry name" value="HTH-TYPE TRANSCRIPTIONAL REGULATOR LEUO-RELATED"/>
    <property type="match status" value="1"/>
</dbReference>
<evidence type="ECO:0000256" key="3">
    <source>
        <dbReference type="ARBA" id="ARBA00023125"/>
    </source>
</evidence>
<keyword evidence="4" id="KW-0804">Transcription</keyword>
<evidence type="ECO:0000256" key="2">
    <source>
        <dbReference type="ARBA" id="ARBA00023015"/>
    </source>
</evidence>